<keyword evidence="3 10" id="KW-0645">Protease</keyword>
<reference evidence="10 11" key="1">
    <citation type="submission" date="2019-04" db="EMBL/GenBank/DDBJ databases">
        <title>Draft genome sequence of Gemmobacter aestuarii sp. nov.</title>
        <authorList>
            <person name="Hameed A."/>
            <person name="Lin S.-Y."/>
            <person name="Shahina M."/>
            <person name="Lai W.-A."/>
            <person name="Young C.-C."/>
        </authorList>
    </citation>
    <scope>NUCLEOTIDE SEQUENCE [LARGE SCALE GENOMIC DNA]</scope>
    <source>
        <strain evidence="10 11">CC-PW-75</strain>
    </source>
</reference>
<evidence type="ECO:0000256" key="4">
    <source>
        <dbReference type="ARBA" id="ARBA00022692"/>
    </source>
</evidence>
<keyword evidence="11" id="KW-1185">Reference proteome</keyword>
<dbReference type="InterPro" id="IPR026420">
    <property type="entry name" value="Exo_VPEID"/>
</dbReference>
<gene>
    <name evidence="10" type="primary">xrtE</name>
    <name evidence="10" type="ORF">E7811_05940</name>
</gene>
<dbReference type="EC" id="3.4.22.-" evidence="10"/>
<feature type="transmembrane region" description="Helical" evidence="8">
    <location>
        <begin position="464"/>
        <end position="483"/>
    </location>
</feature>
<dbReference type="GO" id="GO:0005886">
    <property type="term" value="C:plasma membrane"/>
    <property type="evidence" value="ECO:0007669"/>
    <property type="project" value="UniProtKB-SubCell"/>
</dbReference>
<feature type="transmembrane region" description="Helical" evidence="8">
    <location>
        <begin position="366"/>
        <end position="386"/>
    </location>
</feature>
<proteinExistence type="predicted"/>
<evidence type="ECO:0000256" key="5">
    <source>
        <dbReference type="ARBA" id="ARBA00022801"/>
    </source>
</evidence>
<dbReference type="GO" id="GO:0080120">
    <property type="term" value="P:CAAX-box protein maturation"/>
    <property type="evidence" value="ECO:0007669"/>
    <property type="project" value="UniProtKB-ARBA"/>
</dbReference>
<dbReference type="InterPro" id="IPR019127">
    <property type="entry name" value="Exosortase"/>
</dbReference>
<dbReference type="OrthoDB" id="8451928at2"/>
<dbReference type="NCBIfam" id="TIGR03008">
    <property type="entry name" value="pepcterm_CAAX"/>
    <property type="match status" value="1"/>
</dbReference>
<dbReference type="NCBIfam" id="TIGR04162">
    <property type="entry name" value="exo_VPEID"/>
    <property type="match status" value="1"/>
</dbReference>
<name>A0A4S3MRS1_9RHOB</name>
<organism evidence="10 11">
    <name type="scientific">Aliigemmobacter aestuarii</name>
    <dbReference type="NCBI Taxonomy" id="1445661"/>
    <lineage>
        <taxon>Bacteria</taxon>
        <taxon>Pseudomonadati</taxon>
        <taxon>Pseudomonadota</taxon>
        <taxon>Alphaproteobacteria</taxon>
        <taxon>Rhodobacterales</taxon>
        <taxon>Paracoccaceae</taxon>
        <taxon>Aliigemmobacter</taxon>
    </lineage>
</organism>
<feature type="transmembrane region" description="Helical" evidence="8">
    <location>
        <begin position="12"/>
        <end position="34"/>
    </location>
</feature>
<feature type="transmembrane region" description="Helical" evidence="8">
    <location>
        <begin position="54"/>
        <end position="73"/>
    </location>
</feature>
<dbReference type="InterPro" id="IPR014346">
    <property type="entry name" value="Prenyl_protease-related"/>
</dbReference>
<protein>
    <submittedName>
        <fullName evidence="10">Exosortase E/protease, VPEID-CTERM system</fullName>
        <ecNumber evidence="10">3.4.22.-</ecNumber>
    </submittedName>
</protein>
<feature type="transmembrane region" description="Helical" evidence="8">
    <location>
        <begin position="225"/>
        <end position="248"/>
    </location>
</feature>
<keyword evidence="4 8" id="KW-0812">Transmembrane</keyword>
<dbReference type="InterPro" id="IPR052710">
    <property type="entry name" value="CAAX_protease"/>
</dbReference>
<dbReference type="InterPro" id="IPR003675">
    <property type="entry name" value="Rce1/LyrA-like_dom"/>
</dbReference>
<keyword evidence="5 10" id="KW-0378">Hydrolase</keyword>
<sequence length="537" mass="57084">MQISRTASLRHPALWIALLCAVEVLALASVYQFAVPLECHETGFNLACRGLRSLAARALAMMAAGLLLVWAWPGPVARFLAAGDAARTGLRWPLLHGLGVLLLLAPAVATLLPGAALDIRAAFAPVAVVLAAGALAAALGALFWLAPAAEWWRLLSHDRYAPLAILAAAALVPDLANLVLPLWESPILVRMTFDAVQAYLALSSGAVVSDPAGYVIGLEGFTVHIARQCSGVEGVALVSTFVLFYGALFRRDLHLWRYALTVLPAAIAASWTLNIVRIGVLIQLGASVSPELAVNGFHSYAGWLFFTLLALGVIGVVHALPWLHRTARAGATVPLSRDVSAALTLPLAVMLILTVLQHAFFPHPEIGYPLKAIAMALALAVFWRVWRSFDWKVDGVALAAGCAVGFGWLLFDRSGEGDAGLSLLLSQMTAASLYSWIAFRILGTVLLVPLIEEAFFRGFLLGRLDMRAGTPSLIAILGSSLLFGLLHGRWVAGTVAGLVFALVYLRRRSLPDAVQSHVAANLVVAIGAAATGDWQRI</sequence>
<evidence type="ECO:0000256" key="8">
    <source>
        <dbReference type="SAM" id="Phobius"/>
    </source>
</evidence>
<dbReference type="Pfam" id="PF02517">
    <property type="entry name" value="Rce1-like"/>
    <property type="match status" value="1"/>
</dbReference>
<dbReference type="RefSeq" id="WP_136393620.1">
    <property type="nucleotide sequence ID" value="NZ_SSND01000001.1"/>
</dbReference>
<keyword evidence="7 8" id="KW-0472">Membrane</keyword>
<dbReference type="InterPro" id="IPR026392">
    <property type="entry name" value="Exo/Archaeosortase_dom"/>
</dbReference>
<feature type="transmembrane region" description="Helical" evidence="8">
    <location>
        <begin position="300"/>
        <end position="320"/>
    </location>
</feature>
<feature type="transmembrane region" description="Helical" evidence="8">
    <location>
        <begin position="431"/>
        <end position="452"/>
    </location>
</feature>
<dbReference type="EMBL" id="SSND01000001">
    <property type="protein sequence ID" value="THD85246.1"/>
    <property type="molecule type" value="Genomic_DNA"/>
</dbReference>
<comment type="subcellular location">
    <subcellularLocation>
        <location evidence="1">Cell membrane</location>
        <topology evidence="1">Multi-pass membrane protein</topology>
    </subcellularLocation>
</comment>
<keyword evidence="2" id="KW-1003">Cell membrane</keyword>
<feature type="transmembrane region" description="Helical" evidence="8">
    <location>
        <begin position="255"/>
        <end position="280"/>
    </location>
</feature>
<dbReference type="PANTHER" id="PTHR36435">
    <property type="entry name" value="SLR1288 PROTEIN"/>
    <property type="match status" value="1"/>
</dbReference>
<dbReference type="GO" id="GO:0006508">
    <property type="term" value="P:proteolysis"/>
    <property type="evidence" value="ECO:0007669"/>
    <property type="project" value="UniProtKB-KW"/>
</dbReference>
<dbReference type="NCBIfam" id="TIGR04178">
    <property type="entry name" value="exo_archaeo"/>
    <property type="match status" value="1"/>
</dbReference>
<evidence type="ECO:0000256" key="7">
    <source>
        <dbReference type="ARBA" id="ARBA00023136"/>
    </source>
</evidence>
<feature type="domain" description="CAAX prenyl protease 2/Lysostaphin resistance protein A-like" evidence="9">
    <location>
        <begin position="436"/>
        <end position="523"/>
    </location>
</feature>
<dbReference type="Pfam" id="PF09721">
    <property type="entry name" value="Exosortase_EpsH"/>
    <property type="match status" value="1"/>
</dbReference>
<evidence type="ECO:0000313" key="10">
    <source>
        <dbReference type="EMBL" id="THD85246.1"/>
    </source>
</evidence>
<accession>A0A4S3MRS1</accession>
<dbReference type="PANTHER" id="PTHR36435:SF1">
    <property type="entry name" value="CAAX AMINO TERMINAL PROTEASE FAMILY PROTEIN"/>
    <property type="match status" value="1"/>
</dbReference>
<feature type="transmembrane region" description="Helical" evidence="8">
    <location>
        <begin position="341"/>
        <end position="360"/>
    </location>
</feature>
<dbReference type="GO" id="GO:0004175">
    <property type="term" value="F:endopeptidase activity"/>
    <property type="evidence" value="ECO:0007669"/>
    <property type="project" value="UniProtKB-ARBA"/>
</dbReference>
<dbReference type="AlphaFoldDB" id="A0A4S3MRS1"/>
<comment type="caution">
    <text evidence="10">The sequence shown here is derived from an EMBL/GenBank/DDBJ whole genome shotgun (WGS) entry which is preliminary data.</text>
</comment>
<feature type="transmembrane region" description="Helical" evidence="8">
    <location>
        <begin position="122"/>
        <end position="148"/>
    </location>
</feature>
<evidence type="ECO:0000259" key="9">
    <source>
        <dbReference type="Pfam" id="PF02517"/>
    </source>
</evidence>
<dbReference type="Proteomes" id="UP000309450">
    <property type="component" value="Unassembled WGS sequence"/>
</dbReference>
<keyword evidence="6 8" id="KW-1133">Transmembrane helix</keyword>
<evidence type="ECO:0000256" key="2">
    <source>
        <dbReference type="ARBA" id="ARBA00022475"/>
    </source>
</evidence>
<evidence type="ECO:0000256" key="6">
    <source>
        <dbReference type="ARBA" id="ARBA00022989"/>
    </source>
</evidence>
<feature type="transmembrane region" description="Helical" evidence="8">
    <location>
        <begin position="393"/>
        <end position="411"/>
    </location>
</feature>
<evidence type="ECO:0000313" key="11">
    <source>
        <dbReference type="Proteomes" id="UP000309450"/>
    </source>
</evidence>
<evidence type="ECO:0000256" key="3">
    <source>
        <dbReference type="ARBA" id="ARBA00022670"/>
    </source>
</evidence>
<feature type="transmembrane region" description="Helical" evidence="8">
    <location>
        <begin position="160"/>
        <end position="183"/>
    </location>
</feature>
<evidence type="ECO:0000256" key="1">
    <source>
        <dbReference type="ARBA" id="ARBA00004651"/>
    </source>
</evidence>
<feature type="transmembrane region" description="Helical" evidence="8">
    <location>
        <begin position="94"/>
        <end position="116"/>
    </location>
</feature>